<keyword evidence="2" id="KW-1185">Reference proteome</keyword>
<accession>A0ACB7Z079</accession>
<organism evidence="1 2">
    <name type="scientific">Vaccinium darrowii</name>
    <dbReference type="NCBI Taxonomy" id="229202"/>
    <lineage>
        <taxon>Eukaryota</taxon>
        <taxon>Viridiplantae</taxon>
        <taxon>Streptophyta</taxon>
        <taxon>Embryophyta</taxon>
        <taxon>Tracheophyta</taxon>
        <taxon>Spermatophyta</taxon>
        <taxon>Magnoliopsida</taxon>
        <taxon>eudicotyledons</taxon>
        <taxon>Gunneridae</taxon>
        <taxon>Pentapetalae</taxon>
        <taxon>asterids</taxon>
        <taxon>Ericales</taxon>
        <taxon>Ericaceae</taxon>
        <taxon>Vaccinioideae</taxon>
        <taxon>Vaccinieae</taxon>
        <taxon>Vaccinium</taxon>
    </lineage>
</organism>
<comment type="caution">
    <text evidence="1">The sequence shown here is derived from an EMBL/GenBank/DDBJ whole genome shotgun (WGS) entry which is preliminary data.</text>
</comment>
<protein>
    <submittedName>
        <fullName evidence="1">Uncharacterized protein</fullName>
    </submittedName>
</protein>
<evidence type="ECO:0000313" key="2">
    <source>
        <dbReference type="Proteomes" id="UP000828048"/>
    </source>
</evidence>
<sequence>MKEVAVIIRVVYSSQPQDGTRRVNRLGKKYALQGETANLDKTQTTIGSGLIIKREGYIFTCSHIIPERFHEMFFCFEHVRGNTGDEYHEAILVRRSVELDLAILQPVESLAMKYMMLSPGPEEMVESLASVGSLVSLTEINRMVLKESATTLLPFLTLGLPVICLARMYFIRPCTAASGSK</sequence>
<proteinExistence type="predicted"/>
<gene>
    <name evidence="1" type="ORF">Vadar_034600</name>
</gene>
<reference evidence="1 2" key="1">
    <citation type="journal article" date="2021" name="Hortic Res">
        <title>High-quality reference genome and annotation aids understanding of berry development for evergreen blueberry (Vaccinium darrowii).</title>
        <authorList>
            <person name="Yu J."/>
            <person name="Hulse-Kemp A.M."/>
            <person name="Babiker E."/>
            <person name="Staton M."/>
        </authorList>
    </citation>
    <scope>NUCLEOTIDE SEQUENCE [LARGE SCALE GENOMIC DNA]</scope>
    <source>
        <strain evidence="2">cv. NJ 8807/NJ 8810</strain>
        <tissue evidence="1">Young leaf</tissue>
    </source>
</reference>
<dbReference type="EMBL" id="CM037153">
    <property type="protein sequence ID" value="KAH7859322.1"/>
    <property type="molecule type" value="Genomic_DNA"/>
</dbReference>
<dbReference type="Proteomes" id="UP000828048">
    <property type="component" value="Chromosome 3"/>
</dbReference>
<evidence type="ECO:0000313" key="1">
    <source>
        <dbReference type="EMBL" id="KAH7859322.1"/>
    </source>
</evidence>
<name>A0ACB7Z079_9ERIC</name>